<sequence>MPFTPVPGRFHGSTALITGAASGIGRATALRLAAEGARVFAVDIAADGLADTAESAAGLAGEIVTRVTDVADREECFAAVAEAVATYGHLDVLGNIAGIARAEHVLEVSEAHYRRMMAVNTDACFFLAQAAIPHLLETGGNIVNVASNAGLMGQAYTVAYCMSKGALVQMTRSLAWEFIQTPLRVNAIAPGGVETALVSGFQVPSDVDFSLMARYGTPRPMAQAEDVAALFCFVASDEARNINGAVLSTDSGVTAG</sequence>
<dbReference type="PRINTS" id="PR00080">
    <property type="entry name" value="SDRFAMILY"/>
</dbReference>
<dbReference type="InterPro" id="IPR020904">
    <property type="entry name" value="Sc_DH/Rdtase_CS"/>
</dbReference>
<keyword evidence="4" id="KW-1185">Reference proteome</keyword>
<dbReference type="InterPro" id="IPR051122">
    <property type="entry name" value="SDR_DHRS6-like"/>
</dbReference>
<evidence type="ECO:0000256" key="1">
    <source>
        <dbReference type="ARBA" id="ARBA00006484"/>
    </source>
</evidence>
<dbReference type="InterPro" id="IPR002347">
    <property type="entry name" value="SDR_fam"/>
</dbReference>
<dbReference type="Pfam" id="PF13561">
    <property type="entry name" value="adh_short_C2"/>
    <property type="match status" value="1"/>
</dbReference>
<dbReference type="Gene3D" id="3.40.50.720">
    <property type="entry name" value="NAD(P)-binding Rossmann-like Domain"/>
    <property type="match status" value="1"/>
</dbReference>
<accession>A0AA41U2X1</accession>
<gene>
    <name evidence="3" type="ORF">LZ495_28435</name>
</gene>
<comment type="caution">
    <text evidence="3">The sequence shown here is derived from an EMBL/GenBank/DDBJ whole genome shotgun (WGS) entry which is preliminary data.</text>
</comment>
<keyword evidence="2" id="KW-0560">Oxidoreductase</keyword>
<organism evidence="3 4">
    <name type="scientific">Yinghuangia soli</name>
    <dbReference type="NCBI Taxonomy" id="2908204"/>
    <lineage>
        <taxon>Bacteria</taxon>
        <taxon>Bacillati</taxon>
        <taxon>Actinomycetota</taxon>
        <taxon>Actinomycetes</taxon>
        <taxon>Kitasatosporales</taxon>
        <taxon>Streptomycetaceae</taxon>
        <taxon>Yinghuangia</taxon>
    </lineage>
</organism>
<dbReference type="SUPFAM" id="SSF51735">
    <property type="entry name" value="NAD(P)-binding Rossmann-fold domains"/>
    <property type="match status" value="1"/>
</dbReference>
<evidence type="ECO:0000313" key="3">
    <source>
        <dbReference type="EMBL" id="MCF2531121.1"/>
    </source>
</evidence>
<dbReference type="InterPro" id="IPR036291">
    <property type="entry name" value="NAD(P)-bd_dom_sf"/>
</dbReference>
<comment type="similarity">
    <text evidence="1">Belongs to the short-chain dehydrogenases/reductases (SDR) family.</text>
</comment>
<dbReference type="GO" id="GO:0016491">
    <property type="term" value="F:oxidoreductase activity"/>
    <property type="evidence" value="ECO:0007669"/>
    <property type="project" value="UniProtKB-KW"/>
</dbReference>
<proteinExistence type="inferred from homology"/>
<dbReference type="PANTHER" id="PTHR43477:SF1">
    <property type="entry name" value="DIHYDROANTICAPSIN 7-DEHYDROGENASE"/>
    <property type="match status" value="1"/>
</dbReference>
<dbReference type="PROSITE" id="PS00061">
    <property type="entry name" value="ADH_SHORT"/>
    <property type="match status" value="1"/>
</dbReference>
<name>A0AA41U2X1_9ACTN</name>
<reference evidence="3" key="1">
    <citation type="submission" date="2022-01" db="EMBL/GenBank/DDBJ databases">
        <title>Genome-Based Taxonomic Classification of the Phylum Actinobacteria.</title>
        <authorList>
            <person name="Gao Y."/>
        </authorList>
    </citation>
    <scope>NUCLEOTIDE SEQUENCE</scope>
    <source>
        <strain evidence="3">KLBMP 8922</strain>
    </source>
</reference>
<dbReference type="FunFam" id="3.40.50.720:FF:000084">
    <property type="entry name" value="Short-chain dehydrogenase reductase"/>
    <property type="match status" value="1"/>
</dbReference>
<dbReference type="PRINTS" id="PR00081">
    <property type="entry name" value="GDHRDH"/>
</dbReference>
<protein>
    <submittedName>
        <fullName evidence="3">SDR family oxidoreductase</fullName>
    </submittedName>
</protein>
<dbReference type="PANTHER" id="PTHR43477">
    <property type="entry name" value="DIHYDROANTICAPSIN 7-DEHYDROGENASE"/>
    <property type="match status" value="1"/>
</dbReference>
<dbReference type="Proteomes" id="UP001165378">
    <property type="component" value="Unassembled WGS sequence"/>
</dbReference>
<dbReference type="EMBL" id="JAKFHA010000021">
    <property type="protein sequence ID" value="MCF2531121.1"/>
    <property type="molecule type" value="Genomic_DNA"/>
</dbReference>
<dbReference type="AlphaFoldDB" id="A0AA41U2X1"/>
<dbReference type="CDD" id="cd05233">
    <property type="entry name" value="SDR_c"/>
    <property type="match status" value="1"/>
</dbReference>
<evidence type="ECO:0000313" key="4">
    <source>
        <dbReference type="Proteomes" id="UP001165378"/>
    </source>
</evidence>
<evidence type="ECO:0000256" key="2">
    <source>
        <dbReference type="ARBA" id="ARBA00023002"/>
    </source>
</evidence>